<keyword evidence="2" id="KW-0808">Transferase</keyword>
<dbReference type="CDD" id="cd00761">
    <property type="entry name" value="Glyco_tranf_GTA_type"/>
    <property type="match status" value="1"/>
</dbReference>
<dbReference type="InterPro" id="IPR029044">
    <property type="entry name" value="Nucleotide-diphossugar_trans"/>
</dbReference>
<reference evidence="2 3" key="1">
    <citation type="submission" date="2024-08" db="EMBL/GenBank/DDBJ databases">
        <title>Whole-genome sequencing of halo(alkali)philic microorganisms from hypersaline lakes.</title>
        <authorList>
            <person name="Sorokin D.Y."/>
            <person name="Merkel A.Y."/>
            <person name="Messina E."/>
            <person name="Yakimov M."/>
        </authorList>
    </citation>
    <scope>NUCLEOTIDE SEQUENCE [LARGE SCALE GENOMIC DNA]</scope>
    <source>
        <strain evidence="2 3">AB-hyl4</strain>
    </source>
</reference>
<dbReference type="Gene3D" id="3.90.550.10">
    <property type="entry name" value="Spore Coat Polysaccharide Biosynthesis Protein SpsA, Chain A"/>
    <property type="match status" value="1"/>
</dbReference>
<dbReference type="RefSeq" id="WP_425346028.1">
    <property type="nucleotide sequence ID" value="NZ_JBGUBD010000007.1"/>
</dbReference>
<keyword evidence="2" id="KW-0328">Glycosyltransferase</keyword>
<feature type="domain" description="Glycosyltransferase 2-like" evidence="1">
    <location>
        <begin position="10"/>
        <end position="142"/>
    </location>
</feature>
<gene>
    <name evidence="2" type="ORF">ACERK3_12485</name>
</gene>
<dbReference type="GO" id="GO:0016757">
    <property type="term" value="F:glycosyltransferase activity"/>
    <property type="evidence" value="ECO:0007669"/>
    <property type="project" value="UniProtKB-KW"/>
</dbReference>
<keyword evidence="3" id="KW-1185">Reference proteome</keyword>
<evidence type="ECO:0000259" key="1">
    <source>
        <dbReference type="Pfam" id="PF00535"/>
    </source>
</evidence>
<dbReference type="InterPro" id="IPR001173">
    <property type="entry name" value="Glyco_trans_2-like"/>
</dbReference>
<evidence type="ECO:0000313" key="2">
    <source>
        <dbReference type="EMBL" id="MFA9479101.1"/>
    </source>
</evidence>
<accession>A0ABV4U676</accession>
<dbReference type="Pfam" id="PF00535">
    <property type="entry name" value="Glycos_transf_2"/>
    <property type="match status" value="1"/>
</dbReference>
<dbReference type="PANTHER" id="PTHR22916">
    <property type="entry name" value="GLYCOSYLTRANSFERASE"/>
    <property type="match status" value="1"/>
</dbReference>
<name>A0ABV4U676_9BACT</name>
<organism evidence="2 3">
    <name type="scientific">Natronomicrosphaera hydrolytica</name>
    <dbReference type="NCBI Taxonomy" id="3242702"/>
    <lineage>
        <taxon>Bacteria</taxon>
        <taxon>Pseudomonadati</taxon>
        <taxon>Planctomycetota</taxon>
        <taxon>Phycisphaerae</taxon>
        <taxon>Phycisphaerales</taxon>
        <taxon>Phycisphaeraceae</taxon>
        <taxon>Natronomicrosphaera</taxon>
    </lineage>
</organism>
<dbReference type="EC" id="2.4.-.-" evidence="2"/>
<protein>
    <submittedName>
        <fullName evidence="2">Glycosyltransferase family 2 protein</fullName>
        <ecNumber evidence="2">2.4.-.-</ecNumber>
    </submittedName>
</protein>
<dbReference type="SUPFAM" id="SSF53448">
    <property type="entry name" value="Nucleotide-diphospho-sugar transferases"/>
    <property type="match status" value="1"/>
</dbReference>
<proteinExistence type="predicted"/>
<dbReference type="Proteomes" id="UP001575105">
    <property type="component" value="Unassembled WGS sequence"/>
</dbReference>
<evidence type="ECO:0000313" key="3">
    <source>
        <dbReference type="Proteomes" id="UP001575105"/>
    </source>
</evidence>
<sequence length="310" mass="35473">MTPSTHHYCLITPCRDESAYARRTLESVTRQSIPPALWVIVDDGSTDATPDILADYASRFDYIRILRRDGSTQRRVGPGVVDAFYAGLDTINLDRFPFLCKLDLDLDLPPRYFEILIDRMYANPRLGTCSGKPYFPAPTNRDKSFAGPLISEACGDEMSVGMTKFYRTTCFKQINGFVRSVMWDGIDCHRCRMLGWIARSWDEPDLRFIHLRPMGASHRGILTGRARHGQGQYFMGTDPLYMLASATYRMTRRPYILGGAAMLVGYTHAMLTRHPRYDDPTFRRFLRNYQRQCLIKGKQTATQTLTPPPQ</sequence>
<comment type="caution">
    <text evidence="2">The sequence shown here is derived from an EMBL/GenBank/DDBJ whole genome shotgun (WGS) entry which is preliminary data.</text>
</comment>
<dbReference type="EMBL" id="JBGUBD010000007">
    <property type="protein sequence ID" value="MFA9479101.1"/>
    <property type="molecule type" value="Genomic_DNA"/>
</dbReference>